<reference evidence="5 6" key="1">
    <citation type="submission" date="2022-07" db="EMBL/GenBank/DDBJ databases">
        <title>Genome-wide signatures of adaptation to extreme environments.</title>
        <authorList>
            <person name="Cho C.H."/>
            <person name="Yoon H.S."/>
        </authorList>
    </citation>
    <scope>NUCLEOTIDE SEQUENCE [LARGE SCALE GENOMIC DNA]</scope>
    <source>
        <strain evidence="5 6">DBV 063 E5</strain>
    </source>
</reference>
<proteinExistence type="inferred from homology"/>
<accession>A0AAV9IPZ5</accession>
<sequence length="255" mass="28877">MFLAPPNAIPRRCPLTNACTRRCRPLSVPARSSRRTARPATFTLLVAIMPETERPQGFLHGAPPLVFVLGGPGSGKGTQCRKIVEEFHFDSICVGELLRREAHGGDDPVLRRYIEEVLQRGEIVPTAITMRLLHKACTEHVGTHRGILVDGFPRAIEQAEAFEREAGAGCAFALYFECSEQVLMGRLLARGQTSQRADDNMETIRMRLRTFYTTSMPVIERYQQQGKLVRLNAERDVEQVYEEVRRELLRRGFVR</sequence>
<evidence type="ECO:0000313" key="6">
    <source>
        <dbReference type="Proteomes" id="UP001301350"/>
    </source>
</evidence>
<dbReference type="InterPro" id="IPR033690">
    <property type="entry name" value="Adenylat_kinase_CS"/>
</dbReference>
<dbReference type="Gene3D" id="3.40.50.300">
    <property type="entry name" value="P-loop containing nucleotide triphosphate hydrolases"/>
    <property type="match status" value="1"/>
</dbReference>
<gene>
    <name evidence="5" type="ORF">CDCA_CDCA01G0190</name>
</gene>
<dbReference type="InterPro" id="IPR000850">
    <property type="entry name" value="Adenylat/UMP-CMP_kin"/>
</dbReference>
<dbReference type="EMBL" id="JANCYW010000001">
    <property type="protein sequence ID" value="KAK4534165.1"/>
    <property type="molecule type" value="Genomic_DNA"/>
</dbReference>
<evidence type="ECO:0000256" key="3">
    <source>
        <dbReference type="ARBA" id="ARBA00022777"/>
    </source>
</evidence>
<comment type="similarity">
    <text evidence="4">Belongs to the adenylate kinase family.</text>
</comment>
<keyword evidence="6" id="KW-1185">Reference proteome</keyword>
<dbReference type="AlphaFoldDB" id="A0AAV9IPZ5"/>
<dbReference type="Pfam" id="PF00406">
    <property type="entry name" value="ADK"/>
    <property type="match status" value="1"/>
</dbReference>
<evidence type="ECO:0000313" key="5">
    <source>
        <dbReference type="EMBL" id="KAK4534165.1"/>
    </source>
</evidence>
<evidence type="ECO:0000256" key="2">
    <source>
        <dbReference type="ARBA" id="ARBA00022741"/>
    </source>
</evidence>
<name>A0AAV9IPZ5_CYACA</name>
<dbReference type="SUPFAM" id="SSF52540">
    <property type="entry name" value="P-loop containing nucleoside triphosphate hydrolases"/>
    <property type="match status" value="1"/>
</dbReference>
<evidence type="ECO:0000256" key="4">
    <source>
        <dbReference type="RuleBase" id="RU003330"/>
    </source>
</evidence>
<dbReference type="Proteomes" id="UP001301350">
    <property type="component" value="Unassembled WGS sequence"/>
</dbReference>
<dbReference type="GO" id="GO:0006139">
    <property type="term" value="P:nucleobase-containing compound metabolic process"/>
    <property type="evidence" value="ECO:0007669"/>
    <property type="project" value="InterPro"/>
</dbReference>
<dbReference type="CDD" id="cd01428">
    <property type="entry name" value="ADK"/>
    <property type="match status" value="1"/>
</dbReference>
<dbReference type="GO" id="GO:0019205">
    <property type="term" value="F:nucleobase-containing compound kinase activity"/>
    <property type="evidence" value="ECO:0007669"/>
    <property type="project" value="InterPro"/>
</dbReference>
<dbReference type="HAMAP" id="MF_00235">
    <property type="entry name" value="Adenylate_kinase_Adk"/>
    <property type="match status" value="1"/>
</dbReference>
<evidence type="ECO:0000256" key="1">
    <source>
        <dbReference type="ARBA" id="ARBA00022679"/>
    </source>
</evidence>
<organism evidence="5 6">
    <name type="scientific">Cyanidium caldarium</name>
    <name type="common">Red alga</name>
    <dbReference type="NCBI Taxonomy" id="2771"/>
    <lineage>
        <taxon>Eukaryota</taxon>
        <taxon>Rhodophyta</taxon>
        <taxon>Bangiophyceae</taxon>
        <taxon>Cyanidiales</taxon>
        <taxon>Cyanidiaceae</taxon>
        <taxon>Cyanidium</taxon>
    </lineage>
</organism>
<dbReference type="GO" id="GO:0005524">
    <property type="term" value="F:ATP binding"/>
    <property type="evidence" value="ECO:0007669"/>
    <property type="project" value="InterPro"/>
</dbReference>
<dbReference type="PROSITE" id="PS00113">
    <property type="entry name" value="ADENYLATE_KINASE"/>
    <property type="match status" value="1"/>
</dbReference>
<dbReference type="PRINTS" id="PR00094">
    <property type="entry name" value="ADENYLTKNASE"/>
</dbReference>
<dbReference type="PANTHER" id="PTHR23359">
    <property type="entry name" value="NUCLEOTIDE KINASE"/>
    <property type="match status" value="1"/>
</dbReference>
<comment type="caution">
    <text evidence="5">The sequence shown here is derived from an EMBL/GenBank/DDBJ whole genome shotgun (WGS) entry which is preliminary data.</text>
</comment>
<keyword evidence="1 4" id="KW-0808">Transferase</keyword>
<keyword evidence="2" id="KW-0547">Nucleotide-binding</keyword>
<keyword evidence="3 4" id="KW-0418">Kinase</keyword>
<protein>
    <submittedName>
        <fullName evidence="5">Uncharacterized protein</fullName>
    </submittedName>
</protein>
<dbReference type="InterPro" id="IPR027417">
    <property type="entry name" value="P-loop_NTPase"/>
</dbReference>